<keyword evidence="6" id="KW-0378">Hydrolase</keyword>
<comment type="function">
    <text evidence="2">Purine nucleoside enzyme that catalyzes the phosphorolysis of adenosine and inosine nucleosides, yielding D-ribose 1-phosphate and the respective free bases, adenine and hypoxanthine. Also catalyzes the phosphorolysis of S-methyl-5'-thioadenosine into adenine and S-methyl-5-thio-alpha-D-ribose 1-phosphate. Also has adenosine deaminase activity.</text>
</comment>
<keyword evidence="7" id="KW-0862">Zinc</keyword>
<evidence type="ECO:0000256" key="4">
    <source>
        <dbReference type="ARBA" id="ARBA00022679"/>
    </source>
</evidence>
<evidence type="ECO:0000256" key="7">
    <source>
        <dbReference type="ARBA" id="ARBA00022833"/>
    </source>
</evidence>
<sequence length="279" mass="27909">MTHVDGQVDPQVLRVDLAVDVSALFTTRGGGASRPPYDGANLGLGVADDPGAVLANRAGVARVLGAPITWARAVHGRDVARVGEGGVLPAATPGDGGTPDVDALVTTERGRGVAALAADCVPVLLAATLAPDAGADAPAGPTLAVAAVHSGRRGLAAGVVPAAVAALGRAAHEALGRGAEASDVVLRAVVGPAICGRCYEVPQELRDEVAAVVPEAAATTSWGTPSLDLPAGVLAQLQAAGVDVRVLPVCTHEDPRFFSHRRDGVTGRFAGAIATRRTR</sequence>
<evidence type="ECO:0000256" key="5">
    <source>
        <dbReference type="ARBA" id="ARBA00022723"/>
    </source>
</evidence>
<dbReference type="EMBL" id="RHPJ01000001">
    <property type="protein sequence ID" value="TGO05856.1"/>
    <property type="molecule type" value="Genomic_DNA"/>
</dbReference>
<keyword evidence="4" id="KW-0808">Transferase</keyword>
<dbReference type="PANTHER" id="PTHR30616:SF2">
    <property type="entry name" value="PURINE NUCLEOSIDE PHOSPHORYLASE LACC1"/>
    <property type="match status" value="1"/>
</dbReference>
<comment type="catalytic activity">
    <reaction evidence="1">
        <text>inosine + phosphate = alpha-D-ribose 1-phosphate + hypoxanthine</text>
        <dbReference type="Rhea" id="RHEA:27646"/>
        <dbReference type="ChEBI" id="CHEBI:17368"/>
        <dbReference type="ChEBI" id="CHEBI:17596"/>
        <dbReference type="ChEBI" id="CHEBI:43474"/>
        <dbReference type="ChEBI" id="CHEBI:57720"/>
        <dbReference type="EC" id="2.4.2.1"/>
    </reaction>
    <physiologicalReaction direction="left-to-right" evidence="1">
        <dbReference type="Rhea" id="RHEA:27647"/>
    </physiologicalReaction>
</comment>
<keyword evidence="5" id="KW-0479">Metal-binding</keyword>
<comment type="catalytic activity">
    <reaction evidence="9">
        <text>adenosine + H2O + H(+) = inosine + NH4(+)</text>
        <dbReference type="Rhea" id="RHEA:24408"/>
        <dbReference type="ChEBI" id="CHEBI:15377"/>
        <dbReference type="ChEBI" id="CHEBI:15378"/>
        <dbReference type="ChEBI" id="CHEBI:16335"/>
        <dbReference type="ChEBI" id="CHEBI:17596"/>
        <dbReference type="ChEBI" id="CHEBI:28938"/>
        <dbReference type="EC" id="3.5.4.4"/>
    </reaction>
    <physiologicalReaction direction="left-to-right" evidence="9">
        <dbReference type="Rhea" id="RHEA:24409"/>
    </physiologicalReaction>
</comment>
<name>A0A4Z1E1U7_9MICO</name>
<dbReference type="RefSeq" id="WP_199241461.1">
    <property type="nucleotide sequence ID" value="NZ_RHPJ01000001.1"/>
</dbReference>
<protein>
    <recommendedName>
        <fullName evidence="14">Purine nucleoside phosphorylase</fullName>
    </recommendedName>
</protein>
<evidence type="ECO:0000256" key="11">
    <source>
        <dbReference type="ARBA" id="ARBA00049893"/>
    </source>
</evidence>
<accession>A0A4Z1E1U7</accession>
<evidence type="ECO:0000256" key="3">
    <source>
        <dbReference type="ARBA" id="ARBA00007353"/>
    </source>
</evidence>
<dbReference type="PANTHER" id="PTHR30616">
    <property type="entry name" value="UNCHARACTERIZED PROTEIN YFIH"/>
    <property type="match status" value="1"/>
</dbReference>
<dbReference type="GO" id="GO:0017061">
    <property type="term" value="F:S-methyl-5-thioadenosine phosphorylase activity"/>
    <property type="evidence" value="ECO:0007669"/>
    <property type="project" value="UniProtKB-EC"/>
</dbReference>
<dbReference type="Proteomes" id="UP000297318">
    <property type="component" value="Unassembled WGS sequence"/>
</dbReference>
<dbReference type="InterPro" id="IPR038371">
    <property type="entry name" value="Cu_polyphenol_OxRdtase_sf"/>
</dbReference>
<dbReference type="AlphaFoldDB" id="A0A4Z1E1U7"/>
<comment type="catalytic activity">
    <reaction evidence="11">
        <text>S-methyl-5'-thioadenosine + phosphate = 5-(methylsulfanyl)-alpha-D-ribose 1-phosphate + adenine</text>
        <dbReference type="Rhea" id="RHEA:11852"/>
        <dbReference type="ChEBI" id="CHEBI:16708"/>
        <dbReference type="ChEBI" id="CHEBI:17509"/>
        <dbReference type="ChEBI" id="CHEBI:43474"/>
        <dbReference type="ChEBI" id="CHEBI:58533"/>
        <dbReference type="EC" id="2.4.2.28"/>
    </reaction>
    <physiologicalReaction direction="left-to-right" evidence="11">
        <dbReference type="Rhea" id="RHEA:11853"/>
    </physiologicalReaction>
</comment>
<dbReference type="InterPro" id="IPR003730">
    <property type="entry name" value="Cu_polyphenol_OxRdtase"/>
</dbReference>
<comment type="similarity">
    <text evidence="3">Belongs to the purine nucleoside phosphorylase YfiH/LACC1 family.</text>
</comment>
<evidence type="ECO:0008006" key="14">
    <source>
        <dbReference type="Google" id="ProtNLM"/>
    </source>
</evidence>
<comment type="caution">
    <text evidence="12">The sequence shown here is derived from an EMBL/GenBank/DDBJ whole genome shotgun (WGS) entry which is preliminary data.</text>
</comment>
<dbReference type="CDD" id="cd16833">
    <property type="entry name" value="YfiH"/>
    <property type="match status" value="1"/>
</dbReference>
<evidence type="ECO:0000256" key="6">
    <source>
        <dbReference type="ARBA" id="ARBA00022801"/>
    </source>
</evidence>
<reference evidence="12 13" key="1">
    <citation type="submission" date="2018-11" db="EMBL/GenBank/DDBJ databases">
        <title>Complete genome sequencing of the Actinobacteria Serinibacter sp. K3-2.</title>
        <authorList>
            <person name="Rakitin A.L."/>
            <person name="Beletsky A.V."/>
            <person name="Mardanov A.V."/>
            <person name="Ravin N.V."/>
            <person name="Gromova A.S."/>
            <person name="Filippova S.N."/>
            <person name="Gal'Chenko V.F."/>
        </authorList>
    </citation>
    <scope>NUCLEOTIDE SEQUENCE [LARGE SCALE GENOMIC DNA]</scope>
    <source>
        <strain evidence="12 13">K3-2</strain>
    </source>
</reference>
<dbReference type="SUPFAM" id="SSF64438">
    <property type="entry name" value="CNF1/YfiH-like putative cysteine hydrolases"/>
    <property type="match status" value="1"/>
</dbReference>
<keyword evidence="13" id="KW-1185">Reference proteome</keyword>
<evidence type="ECO:0000313" key="13">
    <source>
        <dbReference type="Proteomes" id="UP000297318"/>
    </source>
</evidence>
<dbReference type="Pfam" id="PF02578">
    <property type="entry name" value="Cu-oxidase_4"/>
    <property type="match status" value="1"/>
</dbReference>
<organism evidence="12 13">
    <name type="scientific">Serinibacter arcticus</name>
    <dbReference type="NCBI Taxonomy" id="1655435"/>
    <lineage>
        <taxon>Bacteria</taxon>
        <taxon>Bacillati</taxon>
        <taxon>Actinomycetota</taxon>
        <taxon>Actinomycetes</taxon>
        <taxon>Micrococcales</taxon>
        <taxon>Beutenbergiaceae</taxon>
        <taxon>Serinibacter</taxon>
    </lineage>
</organism>
<evidence type="ECO:0000256" key="9">
    <source>
        <dbReference type="ARBA" id="ARBA00047989"/>
    </source>
</evidence>
<evidence type="ECO:0000256" key="2">
    <source>
        <dbReference type="ARBA" id="ARBA00003215"/>
    </source>
</evidence>
<proteinExistence type="inferred from homology"/>
<dbReference type="InterPro" id="IPR011324">
    <property type="entry name" value="Cytotoxic_necrot_fac-like_cat"/>
</dbReference>
<comment type="catalytic activity">
    <reaction evidence="10">
        <text>adenosine + phosphate = alpha-D-ribose 1-phosphate + adenine</text>
        <dbReference type="Rhea" id="RHEA:27642"/>
        <dbReference type="ChEBI" id="CHEBI:16335"/>
        <dbReference type="ChEBI" id="CHEBI:16708"/>
        <dbReference type="ChEBI" id="CHEBI:43474"/>
        <dbReference type="ChEBI" id="CHEBI:57720"/>
        <dbReference type="EC" id="2.4.2.1"/>
    </reaction>
    <physiologicalReaction direction="left-to-right" evidence="10">
        <dbReference type="Rhea" id="RHEA:27643"/>
    </physiologicalReaction>
</comment>
<evidence type="ECO:0000256" key="10">
    <source>
        <dbReference type="ARBA" id="ARBA00048968"/>
    </source>
</evidence>
<gene>
    <name evidence="12" type="ORF">SERN_0048</name>
</gene>
<dbReference type="GO" id="GO:0016787">
    <property type="term" value="F:hydrolase activity"/>
    <property type="evidence" value="ECO:0007669"/>
    <property type="project" value="UniProtKB-KW"/>
</dbReference>
<dbReference type="GO" id="GO:0005507">
    <property type="term" value="F:copper ion binding"/>
    <property type="evidence" value="ECO:0007669"/>
    <property type="project" value="TreeGrafter"/>
</dbReference>
<keyword evidence="8" id="KW-0186">Copper</keyword>
<evidence type="ECO:0000313" key="12">
    <source>
        <dbReference type="EMBL" id="TGO05856.1"/>
    </source>
</evidence>
<evidence type="ECO:0000256" key="1">
    <source>
        <dbReference type="ARBA" id="ARBA00000553"/>
    </source>
</evidence>
<evidence type="ECO:0000256" key="8">
    <source>
        <dbReference type="ARBA" id="ARBA00023008"/>
    </source>
</evidence>
<dbReference type="Gene3D" id="3.60.140.10">
    <property type="entry name" value="CNF1/YfiH-like putative cysteine hydrolases"/>
    <property type="match status" value="1"/>
</dbReference>